<evidence type="ECO:0000313" key="3">
    <source>
        <dbReference type="Proteomes" id="UP000662747"/>
    </source>
</evidence>
<name>A0ABX7P8E6_9BACT</name>
<organism evidence="2 3">
    <name type="scientific">Pyxidicoccus parkwayensis</name>
    <dbReference type="NCBI Taxonomy" id="2813578"/>
    <lineage>
        <taxon>Bacteria</taxon>
        <taxon>Pseudomonadati</taxon>
        <taxon>Myxococcota</taxon>
        <taxon>Myxococcia</taxon>
        <taxon>Myxococcales</taxon>
        <taxon>Cystobacterineae</taxon>
        <taxon>Myxococcaceae</taxon>
        <taxon>Pyxidicoccus</taxon>
    </lineage>
</organism>
<dbReference type="Proteomes" id="UP000662747">
    <property type="component" value="Chromosome"/>
</dbReference>
<evidence type="ECO:0000313" key="2">
    <source>
        <dbReference type="EMBL" id="QSQ26764.1"/>
    </source>
</evidence>
<dbReference type="EMBL" id="CP071090">
    <property type="protein sequence ID" value="QSQ26764.1"/>
    <property type="molecule type" value="Genomic_DNA"/>
</dbReference>
<sequence>MKFNPAVLIITGGFSLFFLVAGVRALVRKRMTVMNPAHAGAWPGLLGKAMHSQLPKNPLDPHPSRHMEATGGRAIGMAVLYLVLGVAFLAMGVFATLVENDVL</sequence>
<keyword evidence="1" id="KW-0812">Transmembrane</keyword>
<evidence type="ECO:0000256" key="1">
    <source>
        <dbReference type="SAM" id="Phobius"/>
    </source>
</evidence>
<keyword evidence="1" id="KW-1133">Transmembrane helix</keyword>
<feature type="transmembrane region" description="Helical" evidence="1">
    <location>
        <begin position="74"/>
        <end position="98"/>
    </location>
</feature>
<keyword evidence="1" id="KW-0472">Membrane</keyword>
<protein>
    <submittedName>
        <fullName evidence="2">Uncharacterized protein</fullName>
    </submittedName>
</protein>
<reference evidence="2 3" key="1">
    <citation type="submission" date="2021-02" db="EMBL/GenBank/DDBJ databases">
        <title>De Novo genome assembly of isolated myxobacteria.</title>
        <authorList>
            <person name="Stevens D.C."/>
        </authorList>
    </citation>
    <scope>NUCLEOTIDE SEQUENCE [LARGE SCALE GENOMIC DNA]</scope>
    <source>
        <strain evidence="3">SCPEA02</strain>
    </source>
</reference>
<accession>A0ABX7P8E6</accession>
<dbReference type="RefSeq" id="WP_206728306.1">
    <property type="nucleotide sequence ID" value="NZ_CP071090.1"/>
</dbReference>
<proteinExistence type="predicted"/>
<gene>
    <name evidence="2" type="ORF">JY651_18350</name>
</gene>
<keyword evidence="3" id="KW-1185">Reference proteome</keyword>
<feature type="transmembrane region" description="Helical" evidence="1">
    <location>
        <begin position="6"/>
        <end position="27"/>
    </location>
</feature>